<keyword evidence="2" id="KW-1185">Reference proteome</keyword>
<evidence type="ECO:0000313" key="1">
    <source>
        <dbReference type="EMBL" id="GBN27445.1"/>
    </source>
</evidence>
<reference evidence="1 2" key="1">
    <citation type="journal article" date="2019" name="Sci. Rep.">
        <title>Orb-weaving spider Araneus ventricosus genome elucidates the spidroin gene catalogue.</title>
        <authorList>
            <person name="Kono N."/>
            <person name="Nakamura H."/>
            <person name="Ohtoshi R."/>
            <person name="Moran D.A.P."/>
            <person name="Shinohara A."/>
            <person name="Yoshida Y."/>
            <person name="Fujiwara M."/>
            <person name="Mori M."/>
            <person name="Tomita M."/>
            <person name="Arakawa K."/>
        </authorList>
    </citation>
    <scope>NUCLEOTIDE SEQUENCE [LARGE SCALE GENOMIC DNA]</scope>
</reference>
<accession>A0A4Y2MJX2</accession>
<organism evidence="1 2">
    <name type="scientific">Araneus ventricosus</name>
    <name type="common">Orbweaver spider</name>
    <name type="synonym">Epeira ventricosa</name>
    <dbReference type="NCBI Taxonomy" id="182803"/>
    <lineage>
        <taxon>Eukaryota</taxon>
        <taxon>Metazoa</taxon>
        <taxon>Ecdysozoa</taxon>
        <taxon>Arthropoda</taxon>
        <taxon>Chelicerata</taxon>
        <taxon>Arachnida</taxon>
        <taxon>Araneae</taxon>
        <taxon>Araneomorphae</taxon>
        <taxon>Entelegynae</taxon>
        <taxon>Araneoidea</taxon>
        <taxon>Araneidae</taxon>
        <taxon>Araneus</taxon>
    </lineage>
</organism>
<protein>
    <submittedName>
        <fullName evidence="1">Uncharacterized protein</fullName>
    </submittedName>
</protein>
<evidence type="ECO:0000313" key="2">
    <source>
        <dbReference type="Proteomes" id="UP000499080"/>
    </source>
</evidence>
<comment type="caution">
    <text evidence="1">The sequence shown here is derived from an EMBL/GenBank/DDBJ whole genome shotgun (WGS) entry which is preliminary data.</text>
</comment>
<proteinExistence type="predicted"/>
<dbReference type="AlphaFoldDB" id="A0A4Y2MJX2"/>
<dbReference type="EMBL" id="BGPR01282592">
    <property type="protein sequence ID" value="GBN27445.1"/>
    <property type="molecule type" value="Genomic_DNA"/>
</dbReference>
<gene>
    <name evidence="1" type="ORF">AVEN_143842_1</name>
</gene>
<sequence length="117" mass="13408">MESRKGCIASSNKRLSVMPPCIGQRSFLPRCWTCVLASRRILDFHLRKWFMASDCDLPESFKKFHVIHSSVDRGEFPAETAALHQETPACAHISLFAWRCLWAPRSSHLNVHLRASK</sequence>
<name>A0A4Y2MJX2_ARAVE</name>
<dbReference type="Proteomes" id="UP000499080">
    <property type="component" value="Unassembled WGS sequence"/>
</dbReference>